<accession>A0ABP6MPF0</accession>
<feature type="transmembrane region" description="Helical" evidence="1">
    <location>
        <begin position="20"/>
        <end position="53"/>
    </location>
</feature>
<comment type="caution">
    <text evidence="2">The sequence shown here is derived from an EMBL/GenBank/DDBJ whole genome shotgun (WGS) entry which is preliminary data.</text>
</comment>
<protein>
    <recommendedName>
        <fullName evidence="4">Integral membrane protein</fullName>
    </recommendedName>
</protein>
<evidence type="ECO:0000313" key="3">
    <source>
        <dbReference type="Proteomes" id="UP001500893"/>
    </source>
</evidence>
<proteinExistence type="predicted"/>
<dbReference type="RefSeq" id="WP_345046906.1">
    <property type="nucleotide sequence ID" value="NZ_BAAAVM010000004.1"/>
</dbReference>
<feature type="transmembrane region" description="Helical" evidence="1">
    <location>
        <begin position="105"/>
        <end position="125"/>
    </location>
</feature>
<dbReference type="PROSITE" id="PS51257">
    <property type="entry name" value="PROKAR_LIPOPROTEIN"/>
    <property type="match status" value="1"/>
</dbReference>
<sequence>MQNRTVSVEDRRGSEWGWFLAWLVVGGCLALGLAALPSVGVVLIVLAAVAAVLLLRKGHRTAVVGSLAGLALPLFYLAYLNRGGPGTVCHSTVGGQSCTDEYTPVPFLAGGALLFAAGFLVFLLLDRRHRGTH</sequence>
<keyword evidence="1" id="KW-0812">Transmembrane</keyword>
<evidence type="ECO:0008006" key="4">
    <source>
        <dbReference type="Google" id="ProtNLM"/>
    </source>
</evidence>
<keyword evidence="1" id="KW-1133">Transmembrane helix</keyword>
<evidence type="ECO:0000256" key="1">
    <source>
        <dbReference type="SAM" id="Phobius"/>
    </source>
</evidence>
<keyword evidence="1" id="KW-0472">Membrane</keyword>
<keyword evidence="3" id="KW-1185">Reference proteome</keyword>
<name>A0ABP6MPF0_9ACTN</name>
<feature type="transmembrane region" description="Helical" evidence="1">
    <location>
        <begin position="60"/>
        <end position="79"/>
    </location>
</feature>
<gene>
    <name evidence="2" type="ORF">GCM10010521_05720</name>
</gene>
<dbReference type="Proteomes" id="UP001500893">
    <property type="component" value="Unassembled WGS sequence"/>
</dbReference>
<organism evidence="2 3">
    <name type="scientific">Streptomyces rameus</name>
    <dbReference type="NCBI Taxonomy" id="68261"/>
    <lineage>
        <taxon>Bacteria</taxon>
        <taxon>Bacillati</taxon>
        <taxon>Actinomycetota</taxon>
        <taxon>Actinomycetes</taxon>
        <taxon>Kitasatosporales</taxon>
        <taxon>Streptomycetaceae</taxon>
        <taxon>Streptomyces</taxon>
    </lineage>
</organism>
<evidence type="ECO:0000313" key="2">
    <source>
        <dbReference type="EMBL" id="GAA3121253.1"/>
    </source>
</evidence>
<reference evidence="3" key="1">
    <citation type="journal article" date="2019" name="Int. J. Syst. Evol. Microbiol.">
        <title>The Global Catalogue of Microorganisms (GCM) 10K type strain sequencing project: providing services to taxonomists for standard genome sequencing and annotation.</title>
        <authorList>
            <consortium name="The Broad Institute Genomics Platform"/>
            <consortium name="The Broad Institute Genome Sequencing Center for Infectious Disease"/>
            <person name="Wu L."/>
            <person name="Ma J."/>
        </authorList>
    </citation>
    <scope>NUCLEOTIDE SEQUENCE [LARGE SCALE GENOMIC DNA]</scope>
    <source>
        <strain evidence="3">JCM 11574</strain>
    </source>
</reference>
<dbReference type="EMBL" id="BAAAVM010000004">
    <property type="protein sequence ID" value="GAA3121253.1"/>
    <property type="molecule type" value="Genomic_DNA"/>
</dbReference>